<keyword evidence="4 8" id="KW-0547">Nucleotide-binding</keyword>
<dbReference type="InterPro" id="IPR006073">
    <property type="entry name" value="GTP-bd"/>
</dbReference>
<accession>A0A2T1KGC0</accession>
<dbReference type="GO" id="GO:0005525">
    <property type="term" value="F:GTP binding"/>
    <property type="evidence" value="ECO:0007669"/>
    <property type="project" value="UniProtKB-UniRule"/>
</dbReference>
<name>A0A2T1KGC0_9GAMM</name>
<keyword evidence="13" id="KW-1185">Reference proteome</keyword>
<feature type="binding site" evidence="8">
    <location>
        <begin position="191"/>
        <end position="195"/>
    </location>
    <ligand>
        <name>GTP</name>
        <dbReference type="ChEBI" id="CHEBI:37565"/>
    </ligand>
</feature>
<feature type="binding site" evidence="8">
    <location>
        <begin position="166"/>
        <end position="173"/>
    </location>
    <ligand>
        <name>GTP</name>
        <dbReference type="ChEBI" id="CHEBI:37565"/>
    </ligand>
</feature>
<evidence type="ECO:0000256" key="8">
    <source>
        <dbReference type="HAMAP-Rule" id="MF_01454"/>
    </source>
</evidence>
<comment type="subunit">
    <text evidence="8">Monomer.</text>
</comment>
<dbReference type="NCBIfam" id="NF008956">
    <property type="entry name" value="PRK12299.1"/>
    <property type="match status" value="1"/>
</dbReference>
<keyword evidence="2 8" id="KW-0963">Cytoplasm</keyword>
<dbReference type="InterPro" id="IPR006074">
    <property type="entry name" value="GTP1-OBG_CS"/>
</dbReference>
<evidence type="ECO:0000256" key="3">
    <source>
        <dbReference type="ARBA" id="ARBA00022723"/>
    </source>
</evidence>
<dbReference type="PANTHER" id="PTHR11702:SF31">
    <property type="entry name" value="MITOCHONDRIAL RIBOSOME-ASSOCIATED GTPASE 2"/>
    <property type="match status" value="1"/>
</dbReference>
<feature type="compositionally biased region" description="Acidic residues" evidence="9">
    <location>
        <begin position="376"/>
        <end position="390"/>
    </location>
</feature>
<evidence type="ECO:0000256" key="4">
    <source>
        <dbReference type="ARBA" id="ARBA00022741"/>
    </source>
</evidence>
<feature type="compositionally biased region" description="Basic and acidic residues" evidence="9">
    <location>
        <begin position="349"/>
        <end position="375"/>
    </location>
</feature>
<dbReference type="GO" id="GO:0000287">
    <property type="term" value="F:magnesium ion binding"/>
    <property type="evidence" value="ECO:0007669"/>
    <property type="project" value="InterPro"/>
</dbReference>
<feature type="binding site" evidence="8">
    <location>
        <begin position="213"/>
        <end position="216"/>
    </location>
    <ligand>
        <name>GTP</name>
        <dbReference type="ChEBI" id="CHEBI:37565"/>
    </ligand>
</feature>
<dbReference type="NCBIfam" id="NF008955">
    <property type="entry name" value="PRK12297.1"/>
    <property type="match status" value="1"/>
</dbReference>
<evidence type="ECO:0000313" key="13">
    <source>
        <dbReference type="Proteomes" id="UP000238385"/>
    </source>
</evidence>
<dbReference type="PROSITE" id="PS00905">
    <property type="entry name" value="GTP1_OBG"/>
    <property type="match status" value="1"/>
</dbReference>
<feature type="binding site" evidence="8">
    <location>
        <position position="173"/>
    </location>
    <ligand>
        <name>Mg(2+)</name>
        <dbReference type="ChEBI" id="CHEBI:18420"/>
    </ligand>
</feature>
<evidence type="ECO:0000256" key="2">
    <source>
        <dbReference type="ARBA" id="ARBA00022490"/>
    </source>
</evidence>
<gene>
    <name evidence="12" type="primary">obgE</name>
    <name evidence="12" type="synonym">cgtA</name>
    <name evidence="8 12" type="synonym">obg</name>
    <name evidence="12" type="synonym">yhbZ</name>
    <name evidence="12" type="ORF">C7H08_06120</name>
</gene>
<dbReference type="SUPFAM" id="SSF82051">
    <property type="entry name" value="Obg GTP-binding protein N-terminal domain"/>
    <property type="match status" value="1"/>
</dbReference>
<dbReference type="InterPro" id="IPR006169">
    <property type="entry name" value="GTP1_OBG_dom"/>
</dbReference>
<dbReference type="PIRSF" id="PIRSF002401">
    <property type="entry name" value="GTP_bd_Obg/CgtA"/>
    <property type="match status" value="1"/>
</dbReference>
<protein>
    <recommendedName>
        <fullName evidence="8">GTPase Obg</fullName>
        <ecNumber evidence="8">3.6.5.-</ecNumber>
    </recommendedName>
    <alternativeName>
        <fullName evidence="8">GTP-binding protein Obg</fullName>
    </alternativeName>
</protein>
<feature type="compositionally biased region" description="Acidic residues" evidence="9">
    <location>
        <begin position="336"/>
        <end position="347"/>
    </location>
</feature>
<dbReference type="GO" id="GO:0003924">
    <property type="term" value="F:GTPase activity"/>
    <property type="evidence" value="ECO:0007669"/>
    <property type="project" value="UniProtKB-UniRule"/>
</dbReference>
<comment type="subcellular location">
    <subcellularLocation>
        <location evidence="8">Cytoplasm</location>
    </subcellularLocation>
</comment>
<dbReference type="FunFam" id="2.70.210.12:FF:000001">
    <property type="entry name" value="GTPase Obg"/>
    <property type="match status" value="1"/>
</dbReference>
<dbReference type="SUPFAM" id="SSF52540">
    <property type="entry name" value="P-loop containing nucleoside triphosphate hydrolases"/>
    <property type="match status" value="1"/>
</dbReference>
<proteinExistence type="inferred from homology"/>
<dbReference type="CDD" id="cd01898">
    <property type="entry name" value="Obg"/>
    <property type="match status" value="1"/>
</dbReference>
<comment type="function">
    <text evidence="8">An essential GTPase which binds GTP, GDP and possibly (p)ppGpp with moderate affinity, with high nucleotide exchange rates and a fairly low GTP hydrolysis rate. Plays a role in control of the cell cycle, stress response, ribosome biogenesis and in those bacteria that undergo differentiation, in morphogenesis control.</text>
</comment>
<keyword evidence="3 8" id="KW-0479">Metal-binding</keyword>
<comment type="similarity">
    <text evidence="1 8">Belongs to the TRAFAC class OBG-HflX-like GTPase superfamily. OBG GTPase family.</text>
</comment>
<evidence type="ECO:0000256" key="7">
    <source>
        <dbReference type="ARBA" id="ARBA00023134"/>
    </source>
</evidence>
<feature type="region of interest" description="Disordered" evidence="9">
    <location>
        <begin position="336"/>
        <end position="390"/>
    </location>
</feature>
<feature type="binding site" evidence="8">
    <location>
        <position position="193"/>
    </location>
    <ligand>
        <name>Mg(2+)</name>
        <dbReference type="ChEBI" id="CHEBI:18420"/>
    </ligand>
</feature>
<keyword evidence="7 8" id="KW-0342">GTP-binding</keyword>
<feature type="domain" description="OBG-type G" evidence="10">
    <location>
        <begin position="160"/>
        <end position="333"/>
    </location>
</feature>
<organism evidence="12 13">
    <name type="scientific">Marinobacter halophilus</name>
    <dbReference type="NCBI Taxonomy" id="1323740"/>
    <lineage>
        <taxon>Bacteria</taxon>
        <taxon>Pseudomonadati</taxon>
        <taxon>Pseudomonadota</taxon>
        <taxon>Gammaproteobacteria</taxon>
        <taxon>Pseudomonadales</taxon>
        <taxon>Marinobacteraceae</taxon>
        <taxon>Marinobacter</taxon>
    </lineage>
</organism>
<dbReference type="GO" id="GO:0005737">
    <property type="term" value="C:cytoplasm"/>
    <property type="evidence" value="ECO:0007669"/>
    <property type="project" value="UniProtKB-SubCell"/>
</dbReference>
<sequence>MKFVDEATIIVEAGKGGHGCLSFRREKYIPKGGPDGGDGGDGGSVYLEADSGLNTLVDYRFQRKHKAPNGEPGSGRNCTGIKGDDLVLPVPVGTTVVDMDTHEVLGDLTKEGQRLKVAQGGFHGLGNARFKSSINRAPRQTSKGSEGEARNLRLELKVLADVGLLGLPNAGKSTFIRSVSAARPKVADYPFTTLVPNLGVVSVQMHQSFVIADIPGLIEGAAEGAGLGIRFLKHLVRTRLLLHLVDVAPYDGSSPVAAVNAIAYELEKFSETLASRPRWLVLNKVDMVAEEDRDSHCQAIVDELGWEGPVFRISALTGEGTKPLAQAVMRWIEEQAEEEAENPDVAEQEAARRRRMDEEARAKIESDRQARRAARDEDDDDDDFDDDDYDVEVVYAPE</sequence>
<dbReference type="PROSITE" id="PS51883">
    <property type="entry name" value="OBG"/>
    <property type="match status" value="1"/>
</dbReference>
<dbReference type="PANTHER" id="PTHR11702">
    <property type="entry name" value="DEVELOPMENTALLY REGULATED GTP-BINDING PROTEIN-RELATED"/>
    <property type="match status" value="1"/>
</dbReference>
<dbReference type="AlphaFoldDB" id="A0A2T1KGC0"/>
<dbReference type="InterPro" id="IPR031167">
    <property type="entry name" value="G_OBG"/>
</dbReference>
<evidence type="ECO:0000313" key="12">
    <source>
        <dbReference type="EMBL" id="PSF09169.1"/>
    </source>
</evidence>
<comment type="cofactor">
    <cofactor evidence="8">
        <name>Mg(2+)</name>
        <dbReference type="ChEBI" id="CHEBI:18420"/>
    </cofactor>
</comment>
<dbReference type="Gene3D" id="2.70.210.12">
    <property type="entry name" value="GTP1/OBG domain"/>
    <property type="match status" value="1"/>
</dbReference>
<dbReference type="GO" id="GO:0042254">
    <property type="term" value="P:ribosome biogenesis"/>
    <property type="evidence" value="ECO:0007669"/>
    <property type="project" value="UniProtKB-UniRule"/>
</dbReference>
<dbReference type="InterPro" id="IPR045086">
    <property type="entry name" value="OBG_GTPase"/>
</dbReference>
<dbReference type="InterPro" id="IPR036726">
    <property type="entry name" value="GTP1_OBG_dom_sf"/>
</dbReference>
<evidence type="ECO:0000256" key="1">
    <source>
        <dbReference type="ARBA" id="ARBA00007699"/>
    </source>
</evidence>
<feature type="domain" description="Obg" evidence="11">
    <location>
        <begin position="1"/>
        <end position="159"/>
    </location>
</feature>
<dbReference type="Pfam" id="PF01926">
    <property type="entry name" value="MMR_HSR1"/>
    <property type="match status" value="1"/>
</dbReference>
<dbReference type="InterPro" id="IPR014100">
    <property type="entry name" value="GTP-bd_Obg/CgtA"/>
</dbReference>
<reference evidence="12 13" key="1">
    <citation type="submission" date="2018-03" db="EMBL/GenBank/DDBJ databases">
        <title>Marinobacter brunus sp. nov., a marine bacterium of Gamma-proteobacteria isolated from the surface seawater of the South China Sea.</title>
        <authorList>
            <person name="Cheng H."/>
            <person name="Wu Y.-H."/>
            <person name="Xamxidin M."/>
            <person name="Xu X.-W."/>
        </authorList>
    </citation>
    <scope>NUCLEOTIDE SEQUENCE [LARGE SCALE GENOMIC DNA]</scope>
    <source>
        <strain evidence="12 13">JCM 30472</strain>
    </source>
</reference>
<evidence type="ECO:0000259" key="10">
    <source>
        <dbReference type="PROSITE" id="PS51710"/>
    </source>
</evidence>
<dbReference type="PROSITE" id="PS51710">
    <property type="entry name" value="G_OBG"/>
    <property type="match status" value="1"/>
</dbReference>
<evidence type="ECO:0000256" key="9">
    <source>
        <dbReference type="SAM" id="MobiDB-lite"/>
    </source>
</evidence>
<dbReference type="PRINTS" id="PR00326">
    <property type="entry name" value="GTP1OBG"/>
</dbReference>
<dbReference type="Pfam" id="PF01018">
    <property type="entry name" value="GTP1_OBG"/>
    <property type="match status" value="1"/>
</dbReference>
<dbReference type="Gene3D" id="3.40.50.300">
    <property type="entry name" value="P-loop containing nucleotide triphosphate hydrolases"/>
    <property type="match status" value="1"/>
</dbReference>
<dbReference type="Proteomes" id="UP000238385">
    <property type="component" value="Unassembled WGS sequence"/>
</dbReference>
<evidence type="ECO:0000256" key="6">
    <source>
        <dbReference type="ARBA" id="ARBA00022842"/>
    </source>
</evidence>
<dbReference type="InterPro" id="IPR027417">
    <property type="entry name" value="P-loop_NTPase"/>
</dbReference>
<dbReference type="EC" id="3.6.5.-" evidence="8"/>
<evidence type="ECO:0000259" key="11">
    <source>
        <dbReference type="PROSITE" id="PS51883"/>
    </source>
</evidence>
<dbReference type="RefSeq" id="WP_106670861.1">
    <property type="nucleotide sequence ID" value="NZ_BMFE01000005.1"/>
</dbReference>
<dbReference type="EMBL" id="PXNN01000009">
    <property type="protein sequence ID" value="PSF09169.1"/>
    <property type="molecule type" value="Genomic_DNA"/>
</dbReference>
<keyword evidence="5 8" id="KW-0378">Hydrolase</keyword>
<dbReference type="NCBIfam" id="TIGR02729">
    <property type="entry name" value="Obg_CgtA"/>
    <property type="match status" value="1"/>
</dbReference>
<keyword evidence="6 8" id="KW-0460">Magnesium</keyword>
<evidence type="ECO:0000256" key="5">
    <source>
        <dbReference type="ARBA" id="ARBA00022801"/>
    </source>
</evidence>
<comment type="caution">
    <text evidence="12">The sequence shown here is derived from an EMBL/GenBank/DDBJ whole genome shotgun (WGS) entry which is preliminary data.</text>
</comment>
<feature type="binding site" evidence="8">
    <location>
        <begin position="314"/>
        <end position="316"/>
    </location>
    <ligand>
        <name>GTP</name>
        <dbReference type="ChEBI" id="CHEBI:37565"/>
    </ligand>
</feature>
<feature type="binding site" evidence="8">
    <location>
        <begin position="283"/>
        <end position="286"/>
    </location>
    <ligand>
        <name>GTP</name>
        <dbReference type="ChEBI" id="CHEBI:37565"/>
    </ligand>
</feature>
<dbReference type="OrthoDB" id="9807318at2"/>
<dbReference type="HAMAP" id="MF_01454">
    <property type="entry name" value="GTPase_Obg"/>
    <property type="match status" value="1"/>
</dbReference>
<dbReference type="GO" id="GO:0043022">
    <property type="term" value="F:ribosome binding"/>
    <property type="evidence" value="ECO:0007669"/>
    <property type="project" value="UniProtKB-ARBA"/>
</dbReference>